<feature type="chain" id="PRO_5039457813" evidence="2">
    <location>
        <begin position="30"/>
        <end position="656"/>
    </location>
</feature>
<dbReference type="EMBL" id="JADIVZ010000001">
    <property type="protein sequence ID" value="MBF4160185.1"/>
    <property type="molecule type" value="Genomic_DNA"/>
</dbReference>
<protein>
    <submittedName>
        <fullName evidence="3">Uncharacterized protein</fullName>
    </submittedName>
</protein>
<gene>
    <name evidence="3" type="ORF">ISG29_00670</name>
</gene>
<accession>A0A930UY80</accession>
<dbReference type="Gene3D" id="2.60.40.2700">
    <property type="match status" value="2"/>
</dbReference>
<name>A0A930UY80_9ACTN</name>
<evidence type="ECO:0000313" key="4">
    <source>
        <dbReference type="Proteomes" id="UP000656804"/>
    </source>
</evidence>
<sequence length="656" mass="69759">MNSSRTRAVGIIGAIALAVGALAMSPVTAAAVSPTRSDSGSVSYLDPGLVGTATHVVRGRLDIATRDTASGAGRVVYGIERGPGHYRTLRFDAAVPAVTAGTPVRAEVTDDGTVARATFSPSVRESAAPRTVPTSPQTPGPQHLYIAEVTNVGTYDYGDAEIATRVDRTLARWVTESDGMITSFDRVGAIEHYATQVDCSNGSALYNEAAGQFPDVSFAHSGPNHLLVVVPAGVGCEYALGSNGSPDAPFGGGRATVAASSSFSQALMHELGHNFSLAHAGREVCDPTCSVSTYADHYNFMGSSFPDDWGIIALSSVQRRQLGITQHCEVPELDLPEGQGTSTRTYDLLGRGTDSGTRGVLVTDPSTGDVYGLDWRNRLGRDDHAIYGTYGASNDKSGLVVERYQTDRRLILQTYAPRDPSDDYDTSRLAGESAVRGGMSVHVDRYVGAADPAVSGSLPPAVQVTVTLTDPGVDTAPALPAQQGTAEVVGDVVSGATVRARAADWTSGSCYTYQWNVDGRPVDGAISPTFAIPDDWQGRDLSVTITGQQSARATRTSTSTPVTVGRQAFTTSPRPVIRGVKRVGKVLRARHRTWEPTPTTFRYRWSANGRRLQGRTASTLRLGRTLKGKRITVRVIALRDGYQTTRRVSKPTSRIR</sequence>
<feature type="signal peptide" evidence="2">
    <location>
        <begin position="1"/>
        <end position="29"/>
    </location>
</feature>
<proteinExistence type="predicted"/>
<dbReference type="RefSeq" id="WP_194501450.1">
    <property type="nucleotide sequence ID" value="NZ_JADIVZ010000001.1"/>
</dbReference>
<evidence type="ECO:0000256" key="2">
    <source>
        <dbReference type="SAM" id="SignalP"/>
    </source>
</evidence>
<evidence type="ECO:0000256" key="1">
    <source>
        <dbReference type="SAM" id="MobiDB-lite"/>
    </source>
</evidence>
<reference evidence="3" key="1">
    <citation type="submission" date="2020-11" db="EMBL/GenBank/DDBJ databases">
        <title>Nocardioides sp. CBS4Y-1, whole genome shotgun sequence.</title>
        <authorList>
            <person name="Tuo L."/>
        </authorList>
    </citation>
    <scope>NUCLEOTIDE SEQUENCE</scope>
    <source>
        <strain evidence="3">CBS4Y-1</strain>
    </source>
</reference>
<feature type="region of interest" description="Disordered" evidence="1">
    <location>
        <begin position="121"/>
        <end position="141"/>
    </location>
</feature>
<comment type="caution">
    <text evidence="3">The sequence shown here is derived from an EMBL/GenBank/DDBJ whole genome shotgun (WGS) entry which is preliminary data.</text>
</comment>
<dbReference type="Proteomes" id="UP000656804">
    <property type="component" value="Unassembled WGS sequence"/>
</dbReference>
<keyword evidence="4" id="KW-1185">Reference proteome</keyword>
<organism evidence="3 4">
    <name type="scientific">Nocardioides acrostichi</name>
    <dbReference type="NCBI Taxonomy" id="2784339"/>
    <lineage>
        <taxon>Bacteria</taxon>
        <taxon>Bacillati</taxon>
        <taxon>Actinomycetota</taxon>
        <taxon>Actinomycetes</taxon>
        <taxon>Propionibacteriales</taxon>
        <taxon>Nocardioidaceae</taxon>
        <taxon>Nocardioides</taxon>
    </lineage>
</organism>
<keyword evidence="2" id="KW-0732">Signal</keyword>
<evidence type="ECO:0000313" key="3">
    <source>
        <dbReference type="EMBL" id="MBF4160185.1"/>
    </source>
</evidence>
<dbReference type="AlphaFoldDB" id="A0A930UY80"/>